<evidence type="ECO:0008006" key="8">
    <source>
        <dbReference type="Google" id="ProtNLM"/>
    </source>
</evidence>
<dbReference type="SMART" id="SM01359">
    <property type="entry name" value="A2M_N_2"/>
    <property type="match status" value="1"/>
</dbReference>
<dbReference type="Gene3D" id="2.60.40.1930">
    <property type="match status" value="1"/>
</dbReference>
<accession>A0A2U2XGT8</accession>
<feature type="domain" description="Alpha-2-macroglobulin" evidence="5">
    <location>
        <begin position="1195"/>
        <end position="1283"/>
    </location>
</feature>
<feature type="domain" description="Alpha-2-macroglobulin bait region" evidence="4">
    <location>
        <begin position="990"/>
        <end position="1132"/>
    </location>
</feature>
<keyword evidence="2 3" id="KW-0732">Signal</keyword>
<dbReference type="PANTHER" id="PTHR40094">
    <property type="entry name" value="ALPHA-2-MACROGLOBULIN HOMOLOG"/>
    <property type="match status" value="1"/>
</dbReference>
<reference evidence="6 7" key="1">
    <citation type="submission" date="2018-05" db="EMBL/GenBank/DDBJ databases">
        <title>Brumimicrobium oceani sp. nov., isolated from coastal sediment.</title>
        <authorList>
            <person name="Kou Y."/>
        </authorList>
    </citation>
    <scope>NUCLEOTIDE SEQUENCE [LARGE SCALE GENOMIC DNA]</scope>
    <source>
        <strain evidence="6 7">C305</strain>
    </source>
</reference>
<evidence type="ECO:0000313" key="7">
    <source>
        <dbReference type="Proteomes" id="UP000245370"/>
    </source>
</evidence>
<dbReference type="Pfam" id="PF07703">
    <property type="entry name" value="A2M_BRD"/>
    <property type="match status" value="1"/>
</dbReference>
<dbReference type="InterPro" id="IPR021868">
    <property type="entry name" value="Alpha_2_Macroglob_MG3"/>
</dbReference>
<protein>
    <recommendedName>
        <fullName evidence="8">Alpha-2-macroglobulin</fullName>
    </recommendedName>
</protein>
<dbReference type="InterPro" id="IPR008930">
    <property type="entry name" value="Terpenoid_cyclase/PrenylTrfase"/>
</dbReference>
<evidence type="ECO:0000313" key="6">
    <source>
        <dbReference type="EMBL" id="PWH87005.1"/>
    </source>
</evidence>
<reference evidence="6 7" key="2">
    <citation type="submission" date="2018-05" db="EMBL/GenBank/DDBJ databases">
        <authorList>
            <person name="Lanie J.A."/>
            <person name="Ng W.-L."/>
            <person name="Kazmierczak K.M."/>
            <person name="Andrzejewski T.M."/>
            <person name="Davidsen T.M."/>
            <person name="Wayne K.J."/>
            <person name="Tettelin H."/>
            <person name="Glass J.I."/>
            <person name="Rusch D."/>
            <person name="Podicherti R."/>
            <person name="Tsui H.-C.T."/>
            <person name="Winkler M.E."/>
        </authorList>
    </citation>
    <scope>NUCLEOTIDE SEQUENCE [LARGE SCALE GENOMIC DNA]</scope>
    <source>
        <strain evidence="6 7">C305</strain>
    </source>
</reference>
<dbReference type="EMBL" id="QFRJ01000001">
    <property type="protein sequence ID" value="PWH87005.1"/>
    <property type="molecule type" value="Genomic_DNA"/>
</dbReference>
<feature type="signal peptide" evidence="3">
    <location>
        <begin position="1"/>
        <end position="24"/>
    </location>
</feature>
<dbReference type="SMART" id="SM01419">
    <property type="entry name" value="Thiol-ester_cl"/>
    <property type="match status" value="1"/>
</dbReference>
<dbReference type="InterPro" id="IPR002890">
    <property type="entry name" value="MG2"/>
</dbReference>
<dbReference type="Pfam" id="PF01835">
    <property type="entry name" value="MG2"/>
    <property type="match status" value="1"/>
</dbReference>
<dbReference type="RefSeq" id="WP_109358083.1">
    <property type="nucleotide sequence ID" value="NZ_QFRJ01000001.1"/>
</dbReference>
<dbReference type="InterPro" id="IPR051802">
    <property type="entry name" value="YfhM-like"/>
</dbReference>
<dbReference type="InterPro" id="IPR041246">
    <property type="entry name" value="Bact_MG10"/>
</dbReference>
<dbReference type="Pfam" id="PF17972">
    <property type="entry name" value="bMG5"/>
    <property type="match status" value="1"/>
</dbReference>
<feature type="chain" id="PRO_5015402400" description="Alpha-2-macroglobulin" evidence="3">
    <location>
        <begin position="25"/>
        <end position="1860"/>
    </location>
</feature>
<evidence type="ECO:0000259" key="4">
    <source>
        <dbReference type="SMART" id="SM01359"/>
    </source>
</evidence>
<dbReference type="Pfam" id="PF00207">
    <property type="entry name" value="A2M"/>
    <property type="match status" value="1"/>
</dbReference>
<dbReference type="Pfam" id="PF21142">
    <property type="entry name" value="A2M_bMG2"/>
    <property type="match status" value="1"/>
</dbReference>
<sequence length="1860" mass="209842">MISHFILRSFLLLLTLSFILSSCSDEHPEDFQINPEFQKHISSFTSGVISAAGPIKIKLTHPYPKEVSPNQEIKEDYIRISPAINGKTVWKDQYTIQFIPDENFKSGENYWVEFDLGRIQDVPTELKTFKFPFSIIKQAINFEVDGLKSYSNESMEWYQFLGTAITADLISSELLNKNIKVSVNGESKKAKWVKQGNNRLYNLVVDSIQRRKSAGEVKVVWNTLNEGGKAEYEIKHEIPAMGDFKVTGTTVVQYPEQYVLVRFSDPLLNNQNLNGLLEIRGLDNVKTAISTNELRVYPGKRLEGTQTLILNQSIQNAKAYKFGETKNISIDFKAIKPAVRLVGKGSILPSSNNMMLPFEAVNIKAVDIRIIKIFDNNISQFFQSNDYNGNDELKRVGRVIRKKTVYLTKEKPLDLGKWNRFNLDLSEYIKVEQGAIYRVEIGFRKHHSVYPCDGSLNEDIQRDESDWDEKDFAENEKWDYINDWSHDYYDYNYFEGYDYRLEDNPCSHSFYRNRNVVKNIFASDIGIIAKTGTNGETLITATNIVSALHIQGASVKVFDYQQQLISELITDKNGMARTKALKATPFFIIVEHDMQKGYLRLGNGNALPLSTFDIDGATIQEGIKGFIYGERGVWRPGDTLFLNFILEDKDKMIPEDHPVIFELHNARGQLVKREVQKEGLSGFYNFTTPTDPGAPTGNWNAKVQVGGATFYKTIKVETIKPNRLKINLKLNDEMISASNPYVKGNLAVKWLHGAPAKELKTDISLKFVPTATSFKAFKNYNFDDPSKSFYPSEEKFLEQKLNSDGELSFSQKIEVQEQAPGMLKAIFKTRAFERGGDFSTDQIAVNYAPYDHFVGIQTPEINKFGALQTDTTYNFQIVSIDKNGFRKGNRKLEVEVYRIEWSWWWQSGANNVASYINRNNVIPISSQTITTNASGDGKTSTKIEKYDWGRYFIKVTDKNSGHSTGTMTYFDWPHWMSRAGRETPDGANMLVFSADKEEYATGEKAKISFPSAPYGRALISIENGKKVIDAFWMETIASETSFDLAITKDLAPNCYVHITFLQKHDKTTNDAPIRMYGVVPIMVKDPQTILEPQIKMPDELVPETSFTIQVSEKTKREMTYTIAVVDEGLLDLTRFKTPNPWNHFYAREALGVQTWDLFDHVIGAYGAKVENILTIGGDQNINPGDDSPIRFKPMVRFIGPFKLHKGRTATHKINVPNYIGSVRTMVIAGHEGAYGSAEKTTPVKKPLMVLATLPRVLGPKEKVALPINIFAMDKKVKNVTLQVKTKSLVKVMGSPQKQITFDNVGDQVAYFDLEVGTITGAAQVEVIATSGNEKSTHVIDLEVRQPNLPVTVYNEGTIDGNSSWTSTLKLPGMDNSNSAKLELSSIPPINLEKRLGYLIRYPHGCLEQKTSGAFPQLYLASLMEIDAKTKSRIDNNVRAVINKIQKHQLNDGGFSFWQGSGASSDWGTTYAGHFILEAEKKGYALPYGLKEKWINYQKDQAKKWNPRNHNNYRNSDLPQAYRLYTLAFAGEPVLSAMNKLRTQSDLSIQAAWRLAAAYQIAGKSEVAKEIVRNKSTKVNPYTELAYTFGNNDRDQAMIIETLTLMGEKSKAANLVKELSQELSRDRWMSTQTTAYSLMAIALFTENNKPKNGMKAAYVYNGKTVNVTSSKAIELIDLKVNGTQKSAEIEIKNNGEAHLFARLIATGIPLAGNEVSKSDNIYMDVVYRNAANEVIDVENIEQGTDFSVEVTVSNPGIRGNYKELALSQIFPSGWEIHNQRMDMNYSGNEGNLFNYQDIRDDRVYTYFDLGKNKSKTIKINLHAAYVGEYYMPAVHIEAMYDATISALKKGKRVKVVSPGGR</sequence>
<dbReference type="InterPro" id="IPR047565">
    <property type="entry name" value="Alpha-macroglob_thiol-ester_cl"/>
</dbReference>
<dbReference type="OrthoDB" id="9767116at2"/>
<comment type="caution">
    <text evidence="6">The sequence shown here is derived from an EMBL/GenBank/DDBJ whole genome shotgun (WGS) entry which is preliminary data.</text>
</comment>
<dbReference type="Gene3D" id="1.50.10.20">
    <property type="match status" value="1"/>
</dbReference>
<dbReference type="InterPro" id="IPR041203">
    <property type="entry name" value="Bact_A2M_MG5"/>
</dbReference>
<evidence type="ECO:0000256" key="2">
    <source>
        <dbReference type="ARBA" id="ARBA00022729"/>
    </source>
</evidence>
<dbReference type="PANTHER" id="PTHR40094:SF1">
    <property type="entry name" value="UBIQUITIN DOMAIN-CONTAINING PROTEIN"/>
    <property type="match status" value="1"/>
</dbReference>
<dbReference type="GO" id="GO:0004866">
    <property type="term" value="F:endopeptidase inhibitor activity"/>
    <property type="evidence" value="ECO:0007669"/>
    <property type="project" value="InterPro"/>
</dbReference>
<dbReference type="InterPro" id="IPR049120">
    <property type="entry name" value="A2M_bMG2"/>
</dbReference>
<dbReference type="InterPro" id="IPR001599">
    <property type="entry name" value="Macroglobln_a2"/>
</dbReference>
<evidence type="ECO:0000256" key="1">
    <source>
        <dbReference type="ARBA" id="ARBA00010556"/>
    </source>
</evidence>
<dbReference type="InterPro" id="IPR011625">
    <property type="entry name" value="A2M_N_BRD"/>
</dbReference>
<dbReference type="Proteomes" id="UP000245370">
    <property type="component" value="Unassembled WGS sequence"/>
</dbReference>
<evidence type="ECO:0000259" key="5">
    <source>
        <dbReference type="SMART" id="SM01360"/>
    </source>
</evidence>
<proteinExistence type="inferred from homology"/>
<dbReference type="SUPFAM" id="SSF48239">
    <property type="entry name" value="Terpenoid cyclases/Protein prenyltransferases"/>
    <property type="match status" value="1"/>
</dbReference>
<gene>
    <name evidence="6" type="ORF">DIT68_01740</name>
</gene>
<dbReference type="Pfam" id="PF07678">
    <property type="entry name" value="TED_complement"/>
    <property type="match status" value="1"/>
</dbReference>
<keyword evidence="7" id="KW-1185">Reference proteome</keyword>
<comment type="similarity">
    <text evidence="1">Belongs to the protease inhibitor I39 (alpha-2-macroglobulin) family. Bacterial alpha-2-macroglobulin subfamily.</text>
</comment>
<dbReference type="InterPro" id="IPR011626">
    <property type="entry name" value="Alpha-macroglobulin_TED"/>
</dbReference>
<dbReference type="Pfam" id="PF17962">
    <property type="entry name" value="bMG6"/>
    <property type="match status" value="1"/>
</dbReference>
<dbReference type="Pfam" id="PF11974">
    <property type="entry name" value="bMG3"/>
    <property type="match status" value="1"/>
</dbReference>
<dbReference type="InterPro" id="IPR041462">
    <property type="entry name" value="Bact_A2M_MG6"/>
</dbReference>
<organism evidence="6 7">
    <name type="scientific">Brumimicrobium oceani</name>
    <dbReference type="NCBI Taxonomy" id="2100725"/>
    <lineage>
        <taxon>Bacteria</taxon>
        <taxon>Pseudomonadati</taxon>
        <taxon>Bacteroidota</taxon>
        <taxon>Flavobacteriia</taxon>
        <taxon>Flavobacteriales</taxon>
        <taxon>Crocinitomicaceae</taxon>
        <taxon>Brumimicrobium</taxon>
    </lineage>
</organism>
<dbReference type="Pfam" id="PF17973">
    <property type="entry name" value="bMG10"/>
    <property type="match status" value="1"/>
</dbReference>
<name>A0A2U2XGT8_9FLAO</name>
<dbReference type="CDD" id="cd02891">
    <property type="entry name" value="A2M_like"/>
    <property type="match status" value="1"/>
</dbReference>
<evidence type="ECO:0000256" key="3">
    <source>
        <dbReference type="SAM" id="SignalP"/>
    </source>
</evidence>
<dbReference type="SMART" id="SM01360">
    <property type="entry name" value="A2M"/>
    <property type="match status" value="1"/>
</dbReference>
<dbReference type="GO" id="GO:0005615">
    <property type="term" value="C:extracellular space"/>
    <property type="evidence" value="ECO:0007669"/>
    <property type="project" value="InterPro"/>
</dbReference>